<dbReference type="Proteomes" id="UP000014040">
    <property type="component" value="Unassembled WGS sequence"/>
</dbReference>
<protein>
    <submittedName>
        <fullName evidence="2">Uncharacterized protein</fullName>
    </submittedName>
</protein>
<organism evidence="2 3">
    <name type="scientific">Bacillus cereus VD021</name>
    <dbReference type="NCBI Taxonomy" id="1053224"/>
    <lineage>
        <taxon>Bacteria</taxon>
        <taxon>Bacillati</taxon>
        <taxon>Bacillota</taxon>
        <taxon>Bacilli</taxon>
        <taxon>Bacillales</taxon>
        <taxon>Bacillaceae</taxon>
        <taxon>Bacillus</taxon>
        <taxon>Bacillus cereus group</taxon>
    </lineage>
</organism>
<sequence length="57" mass="6166">MKNPIHNANNDIMLGYLTSSGIYFFIPTIKNVGTRIGNKSGSTICIDANNAFGLLSF</sequence>
<dbReference type="HOGENOM" id="CLU_2986723_0_0_9"/>
<keyword evidence="1" id="KW-1133">Transmembrane helix</keyword>
<dbReference type="EMBL" id="AHES01000058">
    <property type="protein sequence ID" value="EOO69759.1"/>
    <property type="molecule type" value="Genomic_DNA"/>
</dbReference>
<accession>R8HAA6</accession>
<keyword evidence="1" id="KW-0812">Transmembrane</keyword>
<evidence type="ECO:0000256" key="1">
    <source>
        <dbReference type="SAM" id="Phobius"/>
    </source>
</evidence>
<evidence type="ECO:0000313" key="3">
    <source>
        <dbReference type="Proteomes" id="UP000014040"/>
    </source>
</evidence>
<keyword evidence="1" id="KW-0472">Membrane</keyword>
<dbReference type="AlphaFoldDB" id="R8HAA6"/>
<comment type="caution">
    <text evidence="2">The sequence shown here is derived from an EMBL/GenBank/DDBJ whole genome shotgun (WGS) entry which is preliminary data.</text>
</comment>
<name>R8HAA6_BACCE</name>
<gene>
    <name evidence="2" type="ORF">IIC_04903</name>
</gene>
<reference evidence="2 3" key="1">
    <citation type="submission" date="2012-12" db="EMBL/GenBank/DDBJ databases">
        <title>The Genome Sequence of Bacillus cereus VD021.</title>
        <authorList>
            <consortium name="The Broad Institute Genome Sequencing Platform"/>
            <consortium name="The Broad Institute Genome Sequencing Center for Infectious Disease"/>
            <person name="Feldgarden M."/>
            <person name="Van der Auwera G.A."/>
            <person name="Mahillon J."/>
            <person name="Duprez V."/>
            <person name="Timmery S."/>
            <person name="Mattelet C."/>
            <person name="Dierick K."/>
            <person name="Sun M."/>
            <person name="Yu Z."/>
            <person name="Zhu L."/>
            <person name="Hu X."/>
            <person name="Shank E.B."/>
            <person name="Swiecicka I."/>
            <person name="Hansen B.M."/>
            <person name="Andrup L."/>
            <person name="Walker B."/>
            <person name="Young S.K."/>
            <person name="Zeng Q."/>
            <person name="Gargeya S."/>
            <person name="Fitzgerald M."/>
            <person name="Haas B."/>
            <person name="Abouelleil A."/>
            <person name="Alvarado L."/>
            <person name="Arachchi H.M."/>
            <person name="Berlin A.M."/>
            <person name="Chapman S.B."/>
            <person name="Dewar J."/>
            <person name="Goldberg J."/>
            <person name="Griggs A."/>
            <person name="Gujja S."/>
            <person name="Hansen M."/>
            <person name="Howarth C."/>
            <person name="Imamovic A."/>
            <person name="Larimer J."/>
            <person name="McCowan C."/>
            <person name="Murphy C."/>
            <person name="Neiman D."/>
            <person name="Pearson M."/>
            <person name="Priest M."/>
            <person name="Roberts A."/>
            <person name="Saif S."/>
            <person name="Shea T."/>
            <person name="Sisk P."/>
            <person name="Sykes S."/>
            <person name="Wortman J."/>
            <person name="Nusbaum C."/>
            <person name="Birren B."/>
        </authorList>
    </citation>
    <scope>NUCLEOTIDE SEQUENCE [LARGE SCALE GENOMIC DNA]</scope>
    <source>
        <strain evidence="2 3">VD021</strain>
    </source>
</reference>
<proteinExistence type="predicted"/>
<evidence type="ECO:0000313" key="2">
    <source>
        <dbReference type="EMBL" id="EOO69759.1"/>
    </source>
</evidence>
<feature type="transmembrane region" description="Helical" evidence="1">
    <location>
        <begin position="12"/>
        <end position="29"/>
    </location>
</feature>